<reference evidence="3" key="1">
    <citation type="submission" date="2024-05" db="EMBL/GenBank/DDBJ databases">
        <title>Isolation and characterization of Sporomusa carbonis sp. nov., a carboxydotrophic hydrogenogen in the genus of Sporomusa isolated from a charcoal burning pile.</title>
        <authorList>
            <person name="Boeer T."/>
            <person name="Rosenbaum F."/>
            <person name="Eysell L."/>
            <person name="Mueller V."/>
            <person name="Daniel R."/>
            <person name="Poehlein A."/>
        </authorList>
    </citation>
    <scope>NUCLEOTIDE SEQUENCE [LARGE SCALE GENOMIC DNA]</scope>
    <source>
        <strain evidence="3">DSM 10669</strain>
    </source>
</reference>
<dbReference type="RefSeq" id="WP_094607581.1">
    <property type="nucleotide sequence ID" value="NZ_CP155573.1"/>
</dbReference>
<dbReference type="Proteomes" id="UP000216752">
    <property type="component" value="Chromosome"/>
</dbReference>
<keyword evidence="2" id="KW-0472">Membrane</keyword>
<organism evidence="3 4">
    <name type="scientific">Sporomusa silvacetica DSM 10669</name>
    <dbReference type="NCBI Taxonomy" id="1123289"/>
    <lineage>
        <taxon>Bacteria</taxon>
        <taxon>Bacillati</taxon>
        <taxon>Bacillota</taxon>
        <taxon>Negativicutes</taxon>
        <taxon>Selenomonadales</taxon>
        <taxon>Sporomusaceae</taxon>
        <taxon>Sporomusa</taxon>
    </lineage>
</organism>
<sequence>MQASVIIVLLAIVLFLFLLIYKKEMIVKMFMLKLSAPANEFTQQLEQTADSIIRRLEEEAAQLELLIEEAETKIGLLSQQVEHANKIIEQLSALEEKRSVAEQQDLGLVVAEVGNASVPPVVDDVLLEPVQPIAELSIEADENKHTVKEVINVEKYRHIIAMADQNYTVTEIAKATGMGKGEIMLLLQLNKK</sequence>
<proteinExistence type="predicted"/>
<feature type="transmembrane region" description="Helical" evidence="2">
    <location>
        <begin position="6"/>
        <end position="21"/>
    </location>
</feature>
<keyword evidence="1" id="KW-0175">Coiled coil</keyword>
<gene>
    <name evidence="3" type="ORF">SPSIL_023340</name>
</gene>
<evidence type="ECO:0000256" key="1">
    <source>
        <dbReference type="SAM" id="Coils"/>
    </source>
</evidence>
<evidence type="ECO:0000256" key="2">
    <source>
        <dbReference type="SAM" id="Phobius"/>
    </source>
</evidence>
<evidence type="ECO:0000313" key="3">
    <source>
        <dbReference type="EMBL" id="XFO66184.1"/>
    </source>
</evidence>
<evidence type="ECO:0000313" key="4">
    <source>
        <dbReference type="Proteomes" id="UP000216752"/>
    </source>
</evidence>
<keyword evidence="2" id="KW-1133">Transmembrane helix</keyword>
<accession>A0ABZ3IKK1</accession>
<keyword evidence="4" id="KW-1185">Reference proteome</keyword>
<name>A0ABZ3IKK1_9FIRM</name>
<feature type="coiled-coil region" evidence="1">
    <location>
        <begin position="42"/>
        <end position="104"/>
    </location>
</feature>
<dbReference type="EMBL" id="CP155573">
    <property type="protein sequence ID" value="XFO66184.1"/>
    <property type="molecule type" value="Genomic_DNA"/>
</dbReference>
<protein>
    <submittedName>
        <fullName evidence="3">Uncharacterized protein</fullName>
    </submittedName>
</protein>
<keyword evidence="2" id="KW-0812">Transmembrane</keyword>